<keyword evidence="9" id="KW-1185">Reference proteome</keyword>
<dbReference type="GO" id="GO:0016831">
    <property type="term" value="F:carboxy-lyase activity"/>
    <property type="evidence" value="ECO:0007669"/>
    <property type="project" value="UniProtKB-KW"/>
</dbReference>
<evidence type="ECO:0000256" key="2">
    <source>
        <dbReference type="ARBA" id="ARBA00009533"/>
    </source>
</evidence>
<dbReference type="InParanoid" id="A0A165E8P8"/>
<sequence length="498" mass="54980">MDIEQFRREGYKAIDAICDYYAGLEQRPVVAQVEPGYLAKLVPDQAPLKGEPFNAIAADFQRLILPGITSWQHPSFFAYFPSNATFEGMLADLYASSVTNPGFNWACSPACTELESVVMDWAAKLLGLGEAFWVQGGLGGGVIQTSASDSALVAIVAARSAYLRAHPDVSPSDLVIYGTTQTHSLGAKAALILGLNFRALDVHPTFQYGLRGSTLQKAILEDKDTGKHPFVLVATLGTTSTGAIDRMPEIGPIVQEAGLWMHVDAAWAGVALSCPEFRDRSFLKYINEFADSFCTNFHKWGLTNFDLSAMWVRDRTQLTDALDVTPAFLRTKQSDAGMVIDYRNWQLSLGRKFRSIKLWFVLRSYGIEGLQTHIRKSIALATLFADFVGDSSLFELCTPQSFALAVFRLYPKGIASMLKQDELNSLNRALFQKIAARSDITLTQTDLLGTFCLRFAVGAQRTEERHIRKAWEIISAAGVETWAEWQATQSVSVENGKI</sequence>
<evidence type="ECO:0008006" key="10">
    <source>
        <dbReference type="Google" id="ProtNLM"/>
    </source>
</evidence>
<dbReference type="Proteomes" id="UP000076842">
    <property type="component" value="Unassembled WGS sequence"/>
</dbReference>
<proteinExistence type="inferred from homology"/>
<keyword evidence="5 7" id="KW-0456">Lyase</keyword>
<dbReference type="GO" id="GO:0030170">
    <property type="term" value="F:pyridoxal phosphate binding"/>
    <property type="evidence" value="ECO:0007669"/>
    <property type="project" value="InterPro"/>
</dbReference>
<gene>
    <name evidence="8" type="ORF">CALCODRAFT_499959</name>
</gene>
<evidence type="ECO:0000256" key="3">
    <source>
        <dbReference type="ARBA" id="ARBA00022793"/>
    </source>
</evidence>
<feature type="modified residue" description="N6-(pyridoxal phosphate)lysine" evidence="6">
    <location>
        <position position="299"/>
    </location>
</feature>
<dbReference type="PANTHER" id="PTHR11999">
    <property type="entry name" value="GROUP II PYRIDOXAL-5-PHOSPHATE DECARBOXYLASE"/>
    <property type="match status" value="1"/>
</dbReference>
<dbReference type="Gene3D" id="3.40.640.10">
    <property type="entry name" value="Type I PLP-dependent aspartate aminotransferase-like (Major domain)"/>
    <property type="match status" value="1"/>
</dbReference>
<dbReference type="PRINTS" id="PR00800">
    <property type="entry name" value="YHDCRBOXLASE"/>
</dbReference>
<dbReference type="GO" id="GO:0019752">
    <property type="term" value="P:carboxylic acid metabolic process"/>
    <property type="evidence" value="ECO:0007669"/>
    <property type="project" value="InterPro"/>
</dbReference>
<evidence type="ECO:0000256" key="5">
    <source>
        <dbReference type="ARBA" id="ARBA00023239"/>
    </source>
</evidence>
<evidence type="ECO:0000313" key="9">
    <source>
        <dbReference type="Proteomes" id="UP000076842"/>
    </source>
</evidence>
<dbReference type="InterPro" id="IPR015424">
    <property type="entry name" value="PyrdxlP-dep_Trfase"/>
</dbReference>
<protein>
    <recommendedName>
        <fullName evidence="10">PLP-dependent transferase</fullName>
    </recommendedName>
</protein>
<dbReference type="Gene3D" id="3.90.1150.10">
    <property type="entry name" value="Aspartate Aminotransferase, domain 1"/>
    <property type="match status" value="1"/>
</dbReference>
<dbReference type="InterPro" id="IPR010977">
    <property type="entry name" value="Aromatic_deC"/>
</dbReference>
<dbReference type="InterPro" id="IPR002129">
    <property type="entry name" value="PyrdxlP-dep_de-COase"/>
</dbReference>
<dbReference type="InterPro" id="IPR015421">
    <property type="entry name" value="PyrdxlP-dep_Trfase_major"/>
</dbReference>
<dbReference type="EMBL" id="KV424016">
    <property type="protein sequence ID" value="KZT54334.1"/>
    <property type="molecule type" value="Genomic_DNA"/>
</dbReference>
<comment type="similarity">
    <text evidence="2 7">Belongs to the group II decarboxylase family.</text>
</comment>
<evidence type="ECO:0000256" key="4">
    <source>
        <dbReference type="ARBA" id="ARBA00022898"/>
    </source>
</evidence>
<dbReference type="AlphaFoldDB" id="A0A165E8P8"/>
<dbReference type="Pfam" id="PF00282">
    <property type="entry name" value="Pyridoxal_deC"/>
    <property type="match status" value="1"/>
</dbReference>
<evidence type="ECO:0000313" key="8">
    <source>
        <dbReference type="EMBL" id="KZT54334.1"/>
    </source>
</evidence>
<name>A0A165E8P8_9BASI</name>
<keyword evidence="3" id="KW-0210">Decarboxylase</keyword>
<dbReference type="PANTHER" id="PTHR11999:SF70">
    <property type="entry name" value="MIP05841P"/>
    <property type="match status" value="1"/>
</dbReference>
<evidence type="ECO:0000256" key="6">
    <source>
        <dbReference type="PIRSR" id="PIRSR602129-50"/>
    </source>
</evidence>
<organism evidence="8 9">
    <name type="scientific">Calocera cornea HHB12733</name>
    <dbReference type="NCBI Taxonomy" id="1353952"/>
    <lineage>
        <taxon>Eukaryota</taxon>
        <taxon>Fungi</taxon>
        <taxon>Dikarya</taxon>
        <taxon>Basidiomycota</taxon>
        <taxon>Agaricomycotina</taxon>
        <taxon>Dacrymycetes</taxon>
        <taxon>Dacrymycetales</taxon>
        <taxon>Dacrymycetaceae</taxon>
        <taxon>Calocera</taxon>
    </lineage>
</organism>
<dbReference type="SUPFAM" id="SSF53383">
    <property type="entry name" value="PLP-dependent transferases"/>
    <property type="match status" value="1"/>
</dbReference>
<keyword evidence="4 6" id="KW-0663">Pyridoxal phosphate</keyword>
<dbReference type="Gene3D" id="1.20.1340.10">
    <property type="entry name" value="dopa decarboxylase, N-terminal domain"/>
    <property type="match status" value="1"/>
</dbReference>
<dbReference type="InterPro" id="IPR015422">
    <property type="entry name" value="PyrdxlP-dep_Trfase_small"/>
</dbReference>
<comment type="cofactor">
    <cofactor evidence="1 6 7">
        <name>pyridoxal 5'-phosphate</name>
        <dbReference type="ChEBI" id="CHEBI:597326"/>
    </cofactor>
</comment>
<reference evidence="8 9" key="1">
    <citation type="journal article" date="2016" name="Mol. Biol. Evol.">
        <title>Comparative Genomics of Early-Diverging Mushroom-Forming Fungi Provides Insights into the Origins of Lignocellulose Decay Capabilities.</title>
        <authorList>
            <person name="Nagy L.G."/>
            <person name="Riley R."/>
            <person name="Tritt A."/>
            <person name="Adam C."/>
            <person name="Daum C."/>
            <person name="Floudas D."/>
            <person name="Sun H."/>
            <person name="Yadav J.S."/>
            <person name="Pangilinan J."/>
            <person name="Larsson K.H."/>
            <person name="Matsuura K."/>
            <person name="Barry K."/>
            <person name="Labutti K."/>
            <person name="Kuo R."/>
            <person name="Ohm R.A."/>
            <person name="Bhattacharya S.S."/>
            <person name="Shirouzu T."/>
            <person name="Yoshinaga Y."/>
            <person name="Martin F.M."/>
            <person name="Grigoriev I.V."/>
            <person name="Hibbett D.S."/>
        </authorList>
    </citation>
    <scope>NUCLEOTIDE SEQUENCE [LARGE SCALE GENOMIC DNA]</scope>
    <source>
        <strain evidence="8 9">HHB12733</strain>
    </source>
</reference>
<dbReference type="GO" id="GO:0006520">
    <property type="term" value="P:amino acid metabolic process"/>
    <property type="evidence" value="ECO:0007669"/>
    <property type="project" value="InterPro"/>
</dbReference>
<evidence type="ECO:0000256" key="7">
    <source>
        <dbReference type="RuleBase" id="RU000382"/>
    </source>
</evidence>
<dbReference type="STRING" id="1353952.A0A165E8P8"/>
<dbReference type="OrthoDB" id="639767at2759"/>
<evidence type="ECO:0000256" key="1">
    <source>
        <dbReference type="ARBA" id="ARBA00001933"/>
    </source>
</evidence>
<accession>A0A165E8P8</accession>
<dbReference type="GO" id="GO:0005737">
    <property type="term" value="C:cytoplasm"/>
    <property type="evidence" value="ECO:0007669"/>
    <property type="project" value="TreeGrafter"/>
</dbReference>